<dbReference type="InterPro" id="IPR024535">
    <property type="entry name" value="RHGA/B-epi-like_pectate_lyase"/>
</dbReference>
<dbReference type="InterPro" id="IPR039279">
    <property type="entry name" value="QRT3-like"/>
</dbReference>
<gene>
    <name evidence="2" type="ORF">MVEN_01810300</name>
</gene>
<name>A0A8H7CNY8_9AGAR</name>
<feature type="domain" description="Rhamnogalacturonase A/B/Epimerase-like pectate lyase" evidence="1">
    <location>
        <begin position="388"/>
        <end position="441"/>
    </location>
</feature>
<feature type="domain" description="Rhamnogalacturonase A/B/Epimerase-like pectate lyase" evidence="1">
    <location>
        <begin position="21"/>
        <end position="252"/>
    </location>
</feature>
<comment type="caution">
    <text evidence="2">The sequence shown here is derived from an EMBL/GenBank/DDBJ whole genome shotgun (WGS) entry which is preliminary data.</text>
</comment>
<reference evidence="2" key="1">
    <citation type="submission" date="2020-05" db="EMBL/GenBank/DDBJ databases">
        <title>Mycena genomes resolve the evolution of fungal bioluminescence.</title>
        <authorList>
            <person name="Tsai I.J."/>
        </authorList>
    </citation>
    <scope>NUCLEOTIDE SEQUENCE</scope>
    <source>
        <strain evidence="2">CCC161011</strain>
    </source>
</reference>
<dbReference type="InterPro" id="IPR011050">
    <property type="entry name" value="Pectin_lyase_fold/virulence"/>
</dbReference>
<dbReference type="AlphaFoldDB" id="A0A8H7CNY8"/>
<proteinExistence type="predicted"/>
<keyword evidence="3" id="KW-1185">Reference proteome</keyword>
<evidence type="ECO:0000313" key="3">
    <source>
        <dbReference type="Proteomes" id="UP000620124"/>
    </source>
</evidence>
<accession>A0A8H7CNY8</accession>
<dbReference type="SUPFAM" id="SSF51126">
    <property type="entry name" value="Pectin lyase-like"/>
    <property type="match status" value="2"/>
</dbReference>
<dbReference type="GO" id="GO:0004650">
    <property type="term" value="F:polygalacturonase activity"/>
    <property type="evidence" value="ECO:0007669"/>
    <property type="project" value="InterPro"/>
</dbReference>
<dbReference type="CDD" id="cd23668">
    <property type="entry name" value="GH55_beta13glucanase-like"/>
    <property type="match status" value="1"/>
</dbReference>
<dbReference type="EMBL" id="JACAZI010000017">
    <property type="protein sequence ID" value="KAF7342223.1"/>
    <property type="molecule type" value="Genomic_DNA"/>
</dbReference>
<dbReference type="PANTHER" id="PTHR33928">
    <property type="entry name" value="POLYGALACTURONASE QRT3"/>
    <property type="match status" value="1"/>
</dbReference>
<organism evidence="2 3">
    <name type="scientific">Mycena venus</name>
    <dbReference type="NCBI Taxonomy" id="2733690"/>
    <lineage>
        <taxon>Eukaryota</taxon>
        <taxon>Fungi</taxon>
        <taxon>Dikarya</taxon>
        <taxon>Basidiomycota</taxon>
        <taxon>Agaricomycotina</taxon>
        <taxon>Agaricomycetes</taxon>
        <taxon>Agaricomycetidae</taxon>
        <taxon>Agaricales</taxon>
        <taxon>Marasmiineae</taxon>
        <taxon>Mycenaceae</taxon>
        <taxon>Mycena</taxon>
    </lineage>
</organism>
<dbReference type="Gene3D" id="2.160.20.10">
    <property type="entry name" value="Single-stranded right-handed beta-helix, Pectin lyase-like"/>
    <property type="match status" value="2"/>
</dbReference>
<dbReference type="Proteomes" id="UP000620124">
    <property type="component" value="Unassembled WGS sequence"/>
</dbReference>
<dbReference type="OrthoDB" id="1046782at2759"/>
<evidence type="ECO:0000313" key="2">
    <source>
        <dbReference type="EMBL" id="KAF7342223.1"/>
    </source>
</evidence>
<dbReference type="InterPro" id="IPR012334">
    <property type="entry name" value="Pectin_lyas_fold"/>
</dbReference>
<dbReference type="PANTHER" id="PTHR33928:SF2">
    <property type="entry name" value="PECTATE LYASE SUPERFAMILY PROTEIN DOMAIN-CONTAINING PROTEIN-RELATED"/>
    <property type="match status" value="1"/>
</dbReference>
<evidence type="ECO:0000259" key="1">
    <source>
        <dbReference type="Pfam" id="PF12708"/>
    </source>
</evidence>
<sequence>MNNGGLHVLSKSAYNPGYKVWRNVKVDYHAVGDGVADDTDAINKAISDGNRCGQGCSSSTVTPAVIFFPPGKYRVTKPIVPFYFTSLVGDYNSKPTLIADANFVGVAVIDADPYVEGVSNPDGSGVNWWTNQNNFFRSVRNFVIDTTRMPPSQFGTGIHWQVGQATSLINIDFKMSSAAGTKHQGIFGENGSGGFMSDLTFDGGAFGIWLSNQQFTIRNVKITNAVSAIYQLWNWGFTWQNIQISNCQVGFDLHTGGLTLATQSAGGVLIVDSKISNTGIGIRMDTSQPTSFAGSIVLDNVAFSGISTANIKDSSGTVVAANSGDTSQWFQGNIYLQSSKRYLRGSYTPSGSRPTSLIDSTGAYFTRSRPQYQNYKDIQFFSIMAIGLGAKGDGVTDDTVAINTFISKYSGCAILLFEAGTYLVTDTIFVPSGTMIVGDMFSVIMGSGPKFADQKNPRPVIRVGNPGDIGEVEMSDLVITTTGGSAGAIGIEWNLKQSTQGAAGIWDVHIRLGGTKGTNVNSANCPTSSTDASKCATSFLGLHVTQTGSGYFENVWVWNADHDLDDPNQTQINAFSGRGVLIESARGPVWLVGTASEHHVIYQYAFHNTQNIYAGLIQTETPYFQPTPKPPTPFSLDSTYGDPASVNLDAFGLVITNSYNIFVYGAGLYSFFQTYSQASL</sequence>
<dbReference type="Pfam" id="PF12708">
    <property type="entry name" value="Pect-lyase_RHGA_epim"/>
    <property type="match status" value="2"/>
</dbReference>
<protein>
    <submittedName>
        <fullName evidence="2">Glucan 1,3-beta-glucosidase</fullName>
    </submittedName>
</protein>